<comment type="caution">
    <text evidence="1">The sequence shown here is derived from an EMBL/GenBank/DDBJ whole genome shotgun (WGS) entry which is preliminary data.</text>
</comment>
<dbReference type="EMBL" id="JAENHL010000004">
    <property type="protein sequence ID" value="MBK1865290.1"/>
    <property type="molecule type" value="Genomic_DNA"/>
</dbReference>
<gene>
    <name evidence="1" type="ORF">JHL16_02915</name>
</gene>
<sequence length="158" mass="17501">MDFLSGYGTYILGALIILAVLILLFVVFRSLGGRVRGGKGARLGISEYHEIDKDRRLVLVRRDDVEHLVLIGGAQDVVIETGIPLGFDRDYDEGFARPSLRADTGRVAPRAPADEPAPMRAAPRPPVFGEKRPVLRTVERGEPQLRNPDRDYGPDDRV</sequence>
<keyword evidence="1" id="KW-0969">Cilium</keyword>
<keyword evidence="1" id="KW-0282">Flagellum</keyword>
<proteinExistence type="predicted"/>
<keyword evidence="2" id="KW-1185">Reference proteome</keyword>
<evidence type="ECO:0000313" key="1">
    <source>
        <dbReference type="EMBL" id="MBK1865290.1"/>
    </source>
</evidence>
<protein>
    <submittedName>
        <fullName evidence="1">Flagellar biosynthetic protein FliO</fullName>
    </submittedName>
</protein>
<name>A0ACC5QY55_9HYPH</name>
<keyword evidence="1" id="KW-0966">Cell projection</keyword>
<reference evidence="1" key="1">
    <citation type="submission" date="2021-01" db="EMBL/GenBank/DDBJ databases">
        <authorList>
            <person name="Sun Q."/>
        </authorList>
    </citation>
    <scope>NUCLEOTIDE SEQUENCE</scope>
    <source>
        <strain evidence="1">YIM B02566</strain>
    </source>
</reference>
<dbReference type="Proteomes" id="UP000616151">
    <property type="component" value="Unassembled WGS sequence"/>
</dbReference>
<evidence type="ECO:0000313" key="2">
    <source>
        <dbReference type="Proteomes" id="UP000616151"/>
    </source>
</evidence>
<accession>A0ACC5QY55</accession>
<organism evidence="1 2">
    <name type="scientific">Taklimakanibacter albus</name>
    <dbReference type="NCBI Taxonomy" id="2800327"/>
    <lineage>
        <taxon>Bacteria</taxon>
        <taxon>Pseudomonadati</taxon>
        <taxon>Pseudomonadota</taxon>
        <taxon>Alphaproteobacteria</taxon>
        <taxon>Hyphomicrobiales</taxon>
        <taxon>Aestuariivirgaceae</taxon>
        <taxon>Taklimakanibacter</taxon>
    </lineage>
</organism>